<evidence type="ECO:0000259" key="2">
    <source>
        <dbReference type="Pfam" id="PF05305"/>
    </source>
</evidence>
<reference evidence="3 4" key="1">
    <citation type="journal article" date="2017" name="Int. J. Syst. Evol. Microbiol.">
        <title>Mycobacterium talmoniae sp. nov., a slowly growing mycobacterium isolated from human respiratory samples.</title>
        <authorList>
            <person name="Davidson R.M."/>
            <person name="DeGroote M.A."/>
            <person name="Marola J.L."/>
            <person name="Buss S."/>
            <person name="Jones V."/>
            <person name="McNeil M.R."/>
            <person name="Freifeld A.G."/>
            <person name="Elaine Epperson L."/>
            <person name="Hasan N.A."/>
            <person name="Jackson M."/>
            <person name="Iwen P.C."/>
            <person name="Salfinger M."/>
            <person name="Strong M."/>
        </authorList>
    </citation>
    <scope>NUCLEOTIDE SEQUENCE [LARGE SCALE GENOMIC DNA]</scope>
    <source>
        <strain evidence="3 4">ATCC BAA-2683</strain>
    </source>
</reference>
<name>A0A2S8BFU9_9MYCO</name>
<accession>A0A2S8BFU9</accession>
<dbReference type="Pfam" id="PF05305">
    <property type="entry name" value="DUF732"/>
    <property type="match status" value="1"/>
</dbReference>
<dbReference type="InterPro" id="IPR007969">
    <property type="entry name" value="DUF732"/>
</dbReference>
<feature type="chain" id="PRO_5015784699" description="DUF732 domain-containing protein" evidence="1">
    <location>
        <begin position="26"/>
        <end position="103"/>
    </location>
</feature>
<dbReference type="Proteomes" id="UP000238296">
    <property type="component" value="Unassembled WGS sequence"/>
</dbReference>
<feature type="signal peptide" evidence="1">
    <location>
        <begin position="1"/>
        <end position="25"/>
    </location>
</feature>
<evidence type="ECO:0000256" key="1">
    <source>
        <dbReference type="SAM" id="SignalP"/>
    </source>
</evidence>
<organism evidence="3 4">
    <name type="scientific">Mycobacterium talmoniae</name>
    <dbReference type="NCBI Taxonomy" id="1858794"/>
    <lineage>
        <taxon>Bacteria</taxon>
        <taxon>Bacillati</taxon>
        <taxon>Actinomycetota</taxon>
        <taxon>Actinomycetes</taxon>
        <taxon>Mycobacteriales</taxon>
        <taxon>Mycobacteriaceae</taxon>
        <taxon>Mycobacterium</taxon>
    </lineage>
</organism>
<dbReference type="AlphaFoldDB" id="A0A2S8BFU9"/>
<sequence length="103" mass="10402">MTCMKRLLLLVSAAAMVGLAVPAHADTTGDDAAFLAALDQAGLSHRGAGQAIAAGQAVCKLMDGGLTPLDTVNAVRSTNPGFTMESAAKFTAISANAYCPNHL</sequence>
<keyword evidence="1" id="KW-0732">Signal</keyword>
<feature type="domain" description="DUF732" evidence="2">
    <location>
        <begin position="30"/>
        <end position="101"/>
    </location>
</feature>
<dbReference type="EMBL" id="PPEA01000630">
    <property type="protein sequence ID" value="PQM45508.1"/>
    <property type="molecule type" value="Genomic_DNA"/>
</dbReference>
<comment type="caution">
    <text evidence="3">The sequence shown here is derived from an EMBL/GenBank/DDBJ whole genome shotgun (WGS) entry which is preliminary data.</text>
</comment>
<proteinExistence type="predicted"/>
<evidence type="ECO:0000313" key="3">
    <source>
        <dbReference type="EMBL" id="PQM45508.1"/>
    </source>
</evidence>
<evidence type="ECO:0000313" key="4">
    <source>
        <dbReference type="Proteomes" id="UP000238296"/>
    </source>
</evidence>
<gene>
    <name evidence="3" type="ORF">C1Y40_04331</name>
</gene>
<protein>
    <recommendedName>
        <fullName evidence="2">DUF732 domain-containing protein</fullName>
    </recommendedName>
</protein>